<dbReference type="Proteomes" id="UP000696413">
    <property type="component" value="Unassembled WGS sequence"/>
</dbReference>
<gene>
    <name evidence="3" type="ORF">KL859_31155</name>
</gene>
<dbReference type="InterPro" id="IPR002347">
    <property type="entry name" value="SDR_fam"/>
</dbReference>
<dbReference type="Gene3D" id="3.40.50.720">
    <property type="entry name" value="NAD(P)-binding Rossmann-like Domain"/>
    <property type="match status" value="1"/>
</dbReference>
<dbReference type="InterPro" id="IPR036291">
    <property type="entry name" value="NAD(P)-bd_dom_sf"/>
</dbReference>
<dbReference type="RefSeq" id="WP_214396181.1">
    <property type="nucleotide sequence ID" value="NZ_JAHBOL010000048.1"/>
</dbReference>
<dbReference type="CDD" id="cd05233">
    <property type="entry name" value="SDR_c"/>
    <property type="match status" value="1"/>
</dbReference>
<evidence type="ECO:0000313" key="3">
    <source>
        <dbReference type="EMBL" id="MBU8827317.1"/>
    </source>
</evidence>
<dbReference type="PRINTS" id="PR00080">
    <property type="entry name" value="SDRFAMILY"/>
</dbReference>
<proteinExistence type="inferred from homology"/>
<dbReference type="EMBL" id="JAHBOM010000040">
    <property type="protein sequence ID" value="MBU8827317.1"/>
    <property type="molecule type" value="Genomic_DNA"/>
</dbReference>
<name>A0ABS6I0L1_MYCGD</name>
<reference evidence="3 4" key="1">
    <citation type="submission" date="2021-05" db="EMBL/GenBank/DDBJ databases">
        <title>Draft Genome Sequences of Clinical Respiratory Isolates of Mycobacterium goodii Recovered in Ireland.</title>
        <authorList>
            <person name="Flanagan P.R."/>
            <person name="Mok S."/>
            <person name="Roycroft E."/>
            <person name="Rogers T.R."/>
            <person name="Fitzgibbon M."/>
        </authorList>
    </citation>
    <scope>NUCLEOTIDE SEQUENCE [LARGE SCALE GENOMIC DNA]</scope>
    <source>
        <strain evidence="3 4">14IE55</strain>
    </source>
</reference>
<dbReference type="InterPro" id="IPR020904">
    <property type="entry name" value="Sc_DH/Rdtase_CS"/>
</dbReference>
<organism evidence="3 4">
    <name type="scientific">Mycolicibacterium goodii</name>
    <name type="common">Mycobacterium goodii</name>
    <dbReference type="NCBI Taxonomy" id="134601"/>
    <lineage>
        <taxon>Bacteria</taxon>
        <taxon>Bacillati</taxon>
        <taxon>Actinomycetota</taxon>
        <taxon>Actinomycetes</taxon>
        <taxon>Mycobacteriales</taxon>
        <taxon>Mycobacteriaceae</taxon>
        <taxon>Mycolicibacterium</taxon>
    </lineage>
</organism>
<evidence type="ECO:0000256" key="2">
    <source>
        <dbReference type="ARBA" id="ARBA00023002"/>
    </source>
</evidence>
<evidence type="ECO:0000256" key="1">
    <source>
        <dbReference type="ARBA" id="ARBA00006484"/>
    </source>
</evidence>
<dbReference type="PANTHER" id="PTHR42760:SF133">
    <property type="entry name" value="3-OXOACYL-[ACYL-CARRIER-PROTEIN] REDUCTASE"/>
    <property type="match status" value="1"/>
</dbReference>
<keyword evidence="4" id="KW-1185">Reference proteome</keyword>
<dbReference type="SUPFAM" id="SSF51735">
    <property type="entry name" value="NAD(P)-binding Rossmann-fold domains"/>
    <property type="match status" value="1"/>
</dbReference>
<sequence length="236" mass="24979">MSDTHTDRPVVVITGAGSGIGAAIAALLRERGWAVASISREPAPDNDLWLIADVADEREVTDAVATVRDMLGRIDAAVICAGHYEETPALDIDQPSWERMLRVHIGGLAHVCRAVLPDMRRQNRGRIVGIASERAIGGGSKDAHYAAAKASALSLLRSIAVEVAPDGIVVNAVAPGPCDTPLLPPDSWERAEEFVQTLPAGRIALPTEVAEMVRALLEEDMNLCGEVLSVNSGTVI</sequence>
<dbReference type="PRINTS" id="PR00081">
    <property type="entry name" value="GDHRDH"/>
</dbReference>
<evidence type="ECO:0000313" key="4">
    <source>
        <dbReference type="Proteomes" id="UP000696413"/>
    </source>
</evidence>
<comment type="caution">
    <text evidence="3">The sequence shown here is derived from an EMBL/GenBank/DDBJ whole genome shotgun (WGS) entry which is preliminary data.</text>
</comment>
<dbReference type="PANTHER" id="PTHR42760">
    <property type="entry name" value="SHORT-CHAIN DEHYDROGENASES/REDUCTASES FAMILY MEMBER"/>
    <property type="match status" value="1"/>
</dbReference>
<dbReference type="PROSITE" id="PS00061">
    <property type="entry name" value="ADH_SHORT"/>
    <property type="match status" value="1"/>
</dbReference>
<comment type="similarity">
    <text evidence="1">Belongs to the short-chain dehydrogenases/reductases (SDR) family.</text>
</comment>
<keyword evidence="2" id="KW-0560">Oxidoreductase</keyword>
<accession>A0ABS6I0L1</accession>
<protein>
    <submittedName>
        <fullName evidence="3">SDR family oxidoreductase</fullName>
    </submittedName>
</protein>
<dbReference type="Pfam" id="PF13561">
    <property type="entry name" value="adh_short_C2"/>
    <property type="match status" value="1"/>
</dbReference>